<dbReference type="Pfam" id="PF02633">
    <property type="entry name" value="Creatininase"/>
    <property type="match status" value="1"/>
</dbReference>
<dbReference type="RefSeq" id="WP_104482556.1">
    <property type="nucleotide sequence ID" value="NZ_CP154825.1"/>
</dbReference>
<evidence type="ECO:0000256" key="4">
    <source>
        <dbReference type="ARBA" id="ARBA00022833"/>
    </source>
</evidence>
<proteinExistence type="inferred from homology"/>
<keyword evidence="4" id="KW-0862">Zinc</keyword>
<dbReference type="EMBL" id="PTIX01000026">
    <property type="protein sequence ID" value="PPK63600.1"/>
    <property type="molecule type" value="Genomic_DNA"/>
</dbReference>
<evidence type="ECO:0000313" key="7">
    <source>
        <dbReference type="Proteomes" id="UP000239203"/>
    </source>
</evidence>
<dbReference type="PANTHER" id="PTHR35005">
    <property type="entry name" value="3-DEHYDRO-SCYLLO-INOSOSE HYDROLASE"/>
    <property type="match status" value="1"/>
</dbReference>
<comment type="cofactor">
    <cofactor evidence="1">
        <name>Zn(2+)</name>
        <dbReference type="ChEBI" id="CHEBI:29105"/>
    </cofactor>
</comment>
<accession>A0A2S6GEG1</accession>
<evidence type="ECO:0000256" key="1">
    <source>
        <dbReference type="ARBA" id="ARBA00001947"/>
    </source>
</evidence>
<keyword evidence="3 6" id="KW-0378">Hydrolase</keyword>
<gene>
    <name evidence="6" type="ORF">CLV40_1267</name>
</gene>
<dbReference type="OrthoDB" id="9801445at2"/>
<dbReference type="PANTHER" id="PTHR35005:SF1">
    <property type="entry name" value="2-AMINO-5-FORMYLAMINO-6-RIBOSYLAMINOPYRIMIDIN-4(3H)-ONE 5'-MONOPHOSPHATE DEFORMYLASE"/>
    <property type="match status" value="1"/>
</dbReference>
<comment type="similarity">
    <text evidence="5">Belongs to the creatininase superfamily.</text>
</comment>
<dbReference type="GO" id="GO:0016811">
    <property type="term" value="F:hydrolase activity, acting on carbon-nitrogen (but not peptide) bonds, in linear amides"/>
    <property type="evidence" value="ECO:0007669"/>
    <property type="project" value="TreeGrafter"/>
</dbReference>
<dbReference type="SUPFAM" id="SSF102215">
    <property type="entry name" value="Creatininase"/>
    <property type="match status" value="1"/>
</dbReference>
<protein>
    <submittedName>
        <fullName evidence="6">Creatinine amidohydrolase</fullName>
    </submittedName>
</protein>
<evidence type="ECO:0000256" key="3">
    <source>
        <dbReference type="ARBA" id="ARBA00022801"/>
    </source>
</evidence>
<reference evidence="6 7" key="1">
    <citation type="submission" date="2018-02" db="EMBL/GenBank/DDBJ databases">
        <title>Genomic Encyclopedia of Archaeal and Bacterial Type Strains, Phase II (KMG-II): from individual species to whole genera.</title>
        <authorList>
            <person name="Goeker M."/>
        </authorList>
    </citation>
    <scope>NUCLEOTIDE SEQUENCE [LARGE SCALE GENOMIC DNA]</scope>
    <source>
        <strain evidence="6 7">YU 961-1</strain>
    </source>
</reference>
<dbReference type="InterPro" id="IPR024087">
    <property type="entry name" value="Creatininase-like_sf"/>
</dbReference>
<dbReference type="InterPro" id="IPR003785">
    <property type="entry name" value="Creatininase/forma_Hydrolase"/>
</dbReference>
<dbReference type="GO" id="GO:0046872">
    <property type="term" value="F:metal ion binding"/>
    <property type="evidence" value="ECO:0007669"/>
    <property type="project" value="UniProtKB-KW"/>
</dbReference>
<dbReference type="Gene3D" id="3.40.50.10310">
    <property type="entry name" value="Creatininase"/>
    <property type="match status" value="1"/>
</dbReference>
<organism evidence="6 7">
    <name type="scientific">Actinokineospora auranticolor</name>
    <dbReference type="NCBI Taxonomy" id="155976"/>
    <lineage>
        <taxon>Bacteria</taxon>
        <taxon>Bacillati</taxon>
        <taxon>Actinomycetota</taxon>
        <taxon>Actinomycetes</taxon>
        <taxon>Pseudonocardiales</taxon>
        <taxon>Pseudonocardiaceae</taxon>
        <taxon>Actinokineospora</taxon>
    </lineage>
</organism>
<evidence type="ECO:0000256" key="2">
    <source>
        <dbReference type="ARBA" id="ARBA00022723"/>
    </source>
</evidence>
<name>A0A2S6GEG1_9PSEU</name>
<evidence type="ECO:0000256" key="5">
    <source>
        <dbReference type="ARBA" id="ARBA00024029"/>
    </source>
</evidence>
<comment type="caution">
    <text evidence="6">The sequence shown here is derived from an EMBL/GenBank/DDBJ whole genome shotgun (WGS) entry which is preliminary data.</text>
</comment>
<keyword evidence="2" id="KW-0479">Metal-binding</keyword>
<dbReference type="Proteomes" id="UP000239203">
    <property type="component" value="Unassembled WGS sequence"/>
</dbReference>
<evidence type="ECO:0000313" key="6">
    <source>
        <dbReference type="EMBL" id="PPK63600.1"/>
    </source>
</evidence>
<keyword evidence="7" id="KW-1185">Reference proteome</keyword>
<sequence>MTRFADLTSPQVAALRDGPRTPVLLLPVGAIEPHGPHAPLDTDPIISAGMCARAAARLADDPEVHVLVLPALPYGVTDFAAGFPGAISVGAETVHNVVVEICLSLDAQGFPDVVVVNNHFEPAHVRTLRRAVDTLAERGVRTGYLDLLRRAAVARLTAEFRSGSCHAGRYETSLVLAERPDLVDTAAMSALPAVPVDLPAEMGAGRRDFLAMGMSQAYCGAPAEATADEGTDTFTQLTALLVEAIRDQAAHRRERREGAP</sequence>
<dbReference type="AlphaFoldDB" id="A0A2S6GEG1"/>
<dbReference type="GO" id="GO:0009231">
    <property type="term" value="P:riboflavin biosynthetic process"/>
    <property type="evidence" value="ECO:0007669"/>
    <property type="project" value="TreeGrafter"/>
</dbReference>